<feature type="compositionally biased region" description="Basic and acidic residues" evidence="1">
    <location>
        <begin position="8"/>
        <end position="21"/>
    </location>
</feature>
<dbReference type="EMBL" id="FSFA01000002">
    <property type="protein sequence ID" value="SHX15638.1"/>
    <property type="molecule type" value="Genomic_DNA"/>
</dbReference>
<name>A0A9Q7SCN5_9MYCO</name>
<evidence type="ECO:0000256" key="1">
    <source>
        <dbReference type="SAM" id="MobiDB-lite"/>
    </source>
</evidence>
<evidence type="ECO:0000313" key="3">
    <source>
        <dbReference type="EMBL" id="SHX15638.1"/>
    </source>
</evidence>
<feature type="transmembrane region" description="Helical" evidence="2">
    <location>
        <begin position="63"/>
        <end position="82"/>
    </location>
</feature>
<feature type="region of interest" description="Disordered" evidence="1">
    <location>
        <begin position="1"/>
        <end position="57"/>
    </location>
</feature>
<gene>
    <name evidence="3" type="ORF">SAMEA2275694_01613</name>
</gene>
<comment type="caution">
    <text evidence="3">The sequence shown here is derived from an EMBL/GenBank/DDBJ whole genome shotgun (WGS) entry which is preliminary data.</text>
</comment>
<accession>A0A9Q7SCN5</accession>
<proteinExistence type="predicted"/>
<organism evidence="3 4">
    <name type="scientific">Mycobacteroides abscessus subsp. bolletii</name>
    <dbReference type="NCBI Taxonomy" id="319705"/>
    <lineage>
        <taxon>Bacteria</taxon>
        <taxon>Bacillati</taxon>
        <taxon>Actinomycetota</taxon>
        <taxon>Actinomycetes</taxon>
        <taxon>Mycobacteriales</taxon>
        <taxon>Mycobacteriaceae</taxon>
        <taxon>Mycobacteroides</taxon>
        <taxon>Mycobacteroides abscessus</taxon>
    </lineage>
</organism>
<evidence type="ECO:0000256" key="2">
    <source>
        <dbReference type="SAM" id="Phobius"/>
    </source>
</evidence>
<evidence type="ECO:0000313" key="4">
    <source>
        <dbReference type="Proteomes" id="UP000185183"/>
    </source>
</evidence>
<dbReference type="Proteomes" id="UP000185183">
    <property type="component" value="Unassembled WGS sequence"/>
</dbReference>
<dbReference type="AlphaFoldDB" id="A0A9Q7SCN5"/>
<sequence>MMSLSTSEDGHALADTGDGHHRFVAQPHSEDEGPIAEAERRAAQMRSDEHPLGRRGTTWNRHAPFYLGLMASAGVAVTYGGVRLLG</sequence>
<feature type="compositionally biased region" description="Basic and acidic residues" evidence="1">
    <location>
        <begin position="37"/>
        <end position="52"/>
    </location>
</feature>
<protein>
    <submittedName>
        <fullName evidence="3">Uncharacterized protein</fullName>
    </submittedName>
</protein>
<keyword evidence="2" id="KW-0472">Membrane</keyword>
<keyword evidence="2" id="KW-1133">Transmembrane helix</keyword>
<reference evidence="3 4" key="1">
    <citation type="submission" date="2016-11" db="EMBL/GenBank/DDBJ databases">
        <authorList>
            <consortium name="Pathogen Informatics"/>
        </authorList>
    </citation>
    <scope>NUCLEOTIDE SEQUENCE [LARGE SCALE GENOMIC DNA]</scope>
    <source>
        <strain evidence="3 4">968</strain>
    </source>
</reference>
<keyword evidence="2" id="KW-0812">Transmembrane</keyword>